<comment type="cofactor">
    <cofactor evidence="10">
        <name>Mg(2+)</name>
        <dbReference type="ChEBI" id="CHEBI:18420"/>
    </cofactor>
    <text evidence="10">Binds 2 magnesium ions per monomer.</text>
</comment>
<dbReference type="FunFam" id="3.40.1030.10:FF:000002">
    <property type="entry name" value="Anthranilate phosphoribosyltransferase"/>
    <property type="match status" value="1"/>
</dbReference>
<keyword evidence="10" id="KW-0460">Magnesium</keyword>
<dbReference type="Gene3D" id="3.40.50.880">
    <property type="match status" value="1"/>
</dbReference>
<dbReference type="GO" id="GO:0000162">
    <property type="term" value="P:L-tryptophan biosynthetic process"/>
    <property type="evidence" value="ECO:0007669"/>
    <property type="project" value="UniProtKB-UniRule"/>
</dbReference>
<dbReference type="Pfam" id="PF00117">
    <property type="entry name" value="GATase"/>
    <property type="match status" value="1"/>
</dbReference>
<evidence type="ECO:0000256" key="3">
    <source>
        <dbReference type="ARBA" id="ARBA00022676"/>
    </source>
</evidence>
<feature type="binding site" evidence="10">
    <location>
        <position position="285"/>
    </location>
    <ligand>
        <name>anthranilate</name>
        <dbReference type="ChEBI" id="CHEBI:16567"/>
        <label>1</label>
    </ligand>
</feature>
<keyword evidence="4 10" id="KW-0808">Transferase</keyword>
<dbReference type="eggNOG" id="COG0547">
    <property type="taxonomic scope" value="Bacteria"/>
</dbReference>
<evidence type="ECO:0000256" key="1">
    <source>
        <dbReference type="ARBA" id="ARBA00004907"/>
    </source>
</evidence>
<evidence type="ECO:0000256" key="6">
    <source>
        <dbReference type="ARBA" id="ARBA00022962"/>
    </source>
</evidence>
<dbReference type="Gene3D" id="1.20.970.10">
    <property type="entry name" value="Transferase, Pyrimidine Nucleoside Phosphorylase, Chain C"/>
    <property type="match status" value="1"/>
</dbReference>
<keyword evidence="10" id="KW-0479">Metal-binding</keyword>
<evidence type="ECO:0000256" key="4">
    <source>
        <dbReference type="ARBA" id="ARBA00022679"/>
    </source>
</evidence>
<protein>
    <recommendedName>
        <fullName evidence="10">Anthranilate phosphoribosyltransferase</fullName>
        <ecNumber evidence="10">2.4.2.18</ecNumber>
    </recommendedName>
</protein>
<feature type="binding site" evidence="10">
    <location>
        <position position="430"/>
    </location>
    <ligand>
        <name>Mg(2+)</name>
        <dbReference type="ChEBI" id="CHEBI:18420"/>
        <label>1</label>
    </ligand>
</feature>
<dbReference type="PANTHER" id="PTHR43285">
    <property type="entry name" value="ANTHRANILATE PHOSPHORIBOSYLTRANSFERASE"/>
    <property type="match status" value="1"/>
</dbReference>
<feature type="domain" description="Glutamine amidotransferase" evidence="11">
    <location>
        <begin position="6"/>
        <end position="189"/>
    </location>
</feature>
<dbReference type="InterPro" id="IPR035902">
    <property type="entry name" value="Nuc_phospho_transferase"/>
</dbReference>
<dbReference type="AlphaFoldDB" id="A5IKT0"/>
<feature type="binding site" evidence="10">
    <location>
        <position position="316"/>
    </location>
    <ligand>
        <name>anthranilate</name>
        <dbReference type="ChEBI" id="CHEBI:16567"/>
        <label>1</label>
    </ligand>
</feature>
<dbReference type="Gene3D" id="3.40.1030.10">
    <property type="entry name" value="Nucleoside phosphorylase/phosphoribosyltransferase catalytic domain"/>
    <property type="match status" value="1"/>
</dbReference>
<comment type="catalytic activity">
    <reaction evidence="8 10">
        <text>N-(5-phospho-beta-D-ribosyl)anthranilate + diphosphate = 5-phospho-alpha-D-ribose 1-diphosphate + anthranilate</text>
        <dbReference type="Rhea" id="RHEA:11768"/>
        <dbReference type="ChEBI" id="CHEBI:16567"/>
        <dbReference type="ChEBI" id="CHEBI:18277"/>
        <dbReference type="ChEBI" id="CHEBI:33019"/>
        <dbReference type="ChEBI" id="CHEBI:58017"/>
        <dbReference type="EC" id="2.4.2.18"/>
    </reaction>
</comment>
<feature type="binding site" evidence="10">
    <location>
        <position position="430"/>
    </location>
    <ligand>
        <name>Mg(2+)</name>
        <dbReference type="ChEBI" id="CHEBI:18420"/>
        <label>2</label>
    </ligand>
</feature>
<evidence type="ECO:0000256" key="2">
    <source>
        <dbReference type="ARBA" id="ARBA00022605"/>
    </source>
</evidence>
<dbReference type="EMBL" id="CP000702">
    <property type="protein sequence ID" value="ABQ46803.1"/>
    <property type="molecule type" value="Genomic_DNA"/>
</dbReference>
<dbReference type="GO" id="GO:0016829">
    <property type="term" value="F:lyase activity"/>
    <property type="evidence" value="ECO:0007669"/>
    <property type="project" value="UniProtKB-KW"/>
</dbReference>
<dbReference type="Pfam" id="PF00591">
    <property type="entry name" value="Glycos_transf_3"/>
    <property type="match status" value="1"/>
</dbReference>
<keyword evidence="5 10" id="KW-0822">Tryptophan biosynthesis</keyword>
<dbReference type="eggNOG" id="COG0512">
    <property type="taxonomic scope" value="Bacteria"/>
</dbReference>
<gene>
    <name evidence="10" type="primary">trpD</name>
    <name evidence="14" type="ordered locus">Tpet_0784</name>
</gene>
<feature type="binding site" evidence="10">
    <location>
        <begin position="313"/>
        <end position="321"/>
    </location>
    <ligand>
        <name>5-phospho-alpha-D-ribose 1-diphosphate</name>
        <dbReference type="ChEBI" id="CHEBI:58017"/>
    </ligand>
</feature>
<comment type="similarity">
    <text evidence="10">Belongs to the anthranilate phosphoribosyltransferase family.</text>
</comment>
<dbReference type="GO" id="GO:0005829">
    <property type="term" value="C:cytosol"/>
    <property type="evidence" value="ECO:0007669"/>
    <property type="project" value="TreeGrafter"/>
</dbReference>
<sequence>MKRVIVIDNYDSFVYNIVQYIGEVEPGCEIEVFRNDEITIEEIERKNPTHIVISPGPGRPEEAGISVDVVRHFSGKVPILGVCLGHQVIGYAFGGKIVHAKRILHGKTSKIVHNGKGVFSGVKNPLVATRYHSLVVEEASLPEVLEITAKSDDGEIMGLQHKEHPTFGVQFHPESVLTEEGKRIIKNFLNIQDIQKKKVSEEVEIDIVSALKKLVEFEDLTFEESRQVMNFIMSGNATDAQIAGFLVALRMKGETGDELGGMASVMREKSVHIRAPSPRTVDTCGTGGDGFGTFNISTTTAFVVAAAGIPVAKHGNRSVSSKVGSADVLEAGGYKLEKTPEEMERELRETGFSFLFAPLLHPAMKHVMPARRQLKIRTAFNLLGPITNPARVKYQVVGVFDLSFASKLATALQRLGTERSAVVNGGFTDELTTCGKNNVLLVTQEEIVPMTLDPEELGLKRGDPKELKGPSDPKEAYRMMESVLKGEASRTQVETVALNAGVVFWLVGECDTIKDGVGKALDLIRTGEAYKKLREVMDYQKTLGNS</sequence>
<dbReference type="InterPro" id="IPR005940">
    <property type="entry name" value="Anthranilate_Pribosyl_Tfrase"/>
</dbReference>
<comment type="caution">
    <text evidence="10">Lacks conserved residue(s) required for the propagation of feature annotation.</text>
</comment>
<evidence type="ECO:0000259" key="11">
    <source>
        <dbReference type="Pfam" id="PF00117"/>
    </source>
</evidence>
<reference evidence="14 15" key="2">
    <citation type="journal article" date="2009" name="Proc. Natl. Acad. Sci. U.S.A.">
        <title>On the chimeric nature, thermophilic origin, and phylogenetic placement of the Thermotogales.</title>
        <authorList>
            <person name="Zhaxybayeva O."/>
            <person name="Swithers K.S."/>
            <person name="Lapierre P."/>
            <person name="Fournier G.P."/>
            <person name="Bickhart D.M."/>
            <person name="DeBoy R.T."/>
            <person name="Nelson K.E."/>
            <person name="Nesbo C.L."/>
            <person name="Doolittle W.F."/>
            <person name="Gogarten J.P."/>
            <person name="Noll K.M."/>
        </authorList>
    </citation>
    <scope>NUCLEOTIDE SEQUENCE [LARGE SCALE GENOMIC DNA]</scope>
    <source>
        <strain evidence="15">ATCC BAA-488 / DSM 13995 / JCM 10881 / RKU-1</strain>
    </source>
</reference>
<dbReference type="PRINTS" id="PR00097">
    <property type="entry name" value="ANTSNTHASEII"/>
</dbReference>
<evidence type="ECO:0000256" key="8">
    <source>
        <dbReference type="ARBA" id="ARBA00052328"/>
    </source>
</evidence>
<dbReference type="EC" id="2.4.2.18" evidence="10"/>
<dbReference type="InterPro" id="IPR036320">
    <property type="entry name" value="Glycosyl_Trfase_fam3_N_dom_sf"/>
</dbReference>
<dbReference type="KEGG" id="tpt:Tpet_0784"/>
<feature type="binding site" evidence="10">
    <location>
        <position position="371"/>
    </location>
    <ligand>
        <name>anthranilate</name>
        <dbReference type="ChEBI" id="CHEBI:16567"/>
        <label>2</label>
    </ligand>
</feature>
<proteinExistence type="inferred from homology"/>
<organism evidence="14 15">
    <name type="scientific">Thermotoga petrophila (strain ATCC BAA-488 / DSM 13995 / JCM 10881 / RKU-1)</name>
    <dbReference type="NCBI Taxonomy" id="390874"/>
    <lineage>
        <taxon>Bacteria</taxon>
        <taxon>Thermotogati</taxon>
        <taxon>Thermotogota</taxon>
        <taxon>Thermotogae</taxon>
        <taxon>Thermotogales</taxon>
        <taxon>Thermotogaceae</taxon>
        <taxon>Thermotoga</taxon>
    </lineage>
</organism>
<dbReference type="InterPro" id="IPR017459">
    <property type="entry name" value="Glycosyl_Trfase_fam3_N_dom"/>
</dbReference>
<keyword evidence="3 10" id="KW-0328">Glycosyltransferase</keyword>
<dbReference type="PRINTS" id="PR00099">
    <property type="entry name" value="CPSGATASE"/>
</dbReference>
<dbReference type="InterPro" id="IPR006221">
    <property type="entry name" value="TrpG/PapA_dom"/>
</dbReference>
<evidence type="ECO:0000256" key="7">
    <source>
        <dbReference type="ARBA" id="ARBA00023141"/>
    </source>
</evidence>
<dbReference type="InterPro" id="IPR029062">
    <property type="entry name" value="Class_I_gatase-like"/>
</dbReference>
<evidence type="ECO:0000313" key="15">
    <source>
        <dbReference type="Proteomes" id="UP000006558"/>
    </source>
</evidence>
<dbReference type="PROSITE" id="PS51273">
    <property type="entry name" value="GATASE_TYPE_1"/>
    <property type="match status" value="1"/>
</dbReference>
<reference evidence="15" key="1">
    <citation type="submission" date="2007-05" db="EMBL/GenBank/DDBJ databases">
        <title>Complete sequence of Thermotoga petrophila RKU-1.</title>
        <authorList>
            <consortium name="US DOE Joint Genome Institute"/>
            <person name="Copeland A."/>
            <person name="Lucas S."/>
            <person name="Lapidus A."/>
            <person name="Barry K."/>
            <person name="Glavina del Rio T."/>
            <person name="Dalin E."/>
            <person name="Tice H."/>
            <person name="Pitluck S."/>
            <person name="Sims D."/>
            <person name="Brettin T."/>
            <person name="Bruce D."/>
            <person name="Detter J.C."/>
            <person name="Han C."/>
            <person name="Tapia R."/>
            <person name="Schmutz J."/>
            <person name="Larimer F."/>
            <person name="Land M."/>
            <person name="Hauser L."/>
            <person name="Kyrpides N."/>
            <person name="Mikhailova N."/>
            <person name="Nelson K."/>
            <person name="Gogarten J.P."/>
            <person name="Noll K."/>
            <person name="Richardson P."/>
        </authorList>
    </citation>
    <scope>NUCLEOTIDE SEQUENCE [LARGE SCALE GENOMIC DNA]</scope>
    <source>
        <strain evidence="15">ATCC BAA-488 / DSM 13995 / JCM 10881 / RKU-1</strain>
    </source>
</reference>
<accession>A5IKT0</accession>
<feature type="binding site" evidence="10">
    <location>
        <position position="297"/>
    </location>
    <ligand>
        <name>Mg(2+)</name>
        <dbReference type="ChEBI" id="CHEBI:18420"/>
        <label>1</label>
    </ligand>
</feature>
<dbReference type="InterPro" id="IPR017926">
    <property type="entry name" value="GATASE"/>
</dbReference>
<feature type="binding site" evidence="10">
    <location>
        <position position="285"/>
    </location>
    <ligand>
        <name>5-phospho-alpha-D-ribose 1-diphosphate</name>
        <dbReference type="ChEBI" id="CHEBI:58017"/>
    </ligand>
</feature>
<dbReference type="NCBIfam" id="NF011201">
    <property type="entry name" value="PRK14607.1"/>
    <property type="match status" value="1"/>
</dbReference>
<dbReference type="SUPFAM" id="SSF47648">
    <property type="entry name" value="Nucleoside phosphorylase/phosphoribosyltransferase N-terminal domain"/>
    <property type="match status" value="1"/>
</dbReference>
<evidence type="ECO:0000256" key="5">
    <source>
        <dbReference type="ARBA" id="ARBA00022822"/>
    </source>
</evidence>
<feature type="binding site" evidence="10">
    <location>
        <begin position="288"/>
        <end position="289"/>
    </location>
    <ligand>
        <name>5-phospho-alpha-D-ribose 1-diphosphate</name>
        <dbReference type="ChEBI" id="CHEBI:58017"/>
    </ligand>
</feature>
<dbReference type="Pfam" id="PF02885">
    <property type="entry name" value="Glycos_trans_3N"/>
    <property type="match status" value="1"/>
</dbReference>
<comment type="subunit">
    <text evidence="10">Homodimer.</text>
</comment>
<evidence type="ECO:0000256" key="10">
    <source>
        <dbReference type="HAMAP-Rule" id="MF_00211"/>
    </source>
</evidence>
<evidence type="ECO:0000259" key="13">
    <source>
        <dbReference type="Pfam" id="PF02885"/>
    </source>
</evidence>
<feature type="binding site" evidence="10">
    <location>
        <begin position="295"/>
        <end position="298"/>
    </location>
    <ligand>
        <name>5-phospho-alpha-D-ribose 1-diphosphate</name>
        <dbReference type="ChEBI" id="CHEBI:58017"/>
    </ligand>
</feature>
<evidence type="ECO:0000313" key="14">
    <source>
        <dbReference type="EMBL" id="ABQ46803.1"/>
    </source>
</evidence>
<dbReference type="SUPFAM" id="SSF52418">
    <property type="entry name" value="Nucleoside phosphorylase/phosphoribosyltransferase catalytic domain"/>
    <property type="match status" value="1"/>
</dbReference>
<name>A5IKT0_THEP1</name>
<comment type="similarity">
    <text evidence="9">In the C-terminal section; belongs to the anthranilate phosphoribosyltransferase family.</text>
</comment>
<keyword evidence="2 10" id="KW-0028">Amino-acid biosynthesis</keyword>
<keyword evidence="6" id="KW-0315">Glutamine amidotransferase</keyword>
<dbReference type="NCBIfam" id="TIGR00566">
    <property type="entry name" value="trpG_papA"/>
    <property type="match status" value="1"/>
</dbReference>
<dbReference type="UniPathway" id="UPA00035">
    <property type="reaction ID" value="UER00041"/>
</dbReference>
<dbReference type="CDD" id="cd01743">
    <property type="entry name" value="GATase1_Anthranilate_Synthase"/>
    <property type="match status" value="1"/>
</dbReference>
<dbReference type="NCBIfam" id="TIGR01245">
    <property type="entry name" value="trpD"/>
    <property type="match status" value="1"/>
</dbReference>
<evidence type="ECO:0000256" key="9">
    <source>
        <dbReference type="ARBA" id="ARBA00061188"/>
    </source>
</evidence>
<feature type="binding site" evidence="10">
    <location>
        <position position="293"/>
    </location>
    <ligand>
        <name>5-phospho-alpha-D-ribose 1-diphosphate</name>
        <dbReference type="ChEBI" id="CHEBI:58017"/>
    </ligand>
</feature>
<dbReference type="InterPro" id="IPR000312">
    <property type="entry name" value="Glycosyl_Trfase_fam3"/>
</dbReference>
<dbReference type="PRINTS" id="PR00096">
    <property type="entry name" value="GATASE"/>
</dbReference>
<comment type="pathway">
    <text evidence="1 10">Amino-acid biosynthesis; L-tryptophan biosynthesis; L-tryptophan from chorismate: step 2/5.</text>
</comment>
<dbReference type="GO" id="GO:0004048">
    <property type="term" value="F:anthranilate phosphoribosyltransferase activity"/>
    <property type="evidence" value="ECO:0007669"/>
    <property type="project" value="UniProtKB-UniRule"/>
</dbReference>
<dbReference type="HAMAP" id="MF_00211">
    <property type="entry name" value="TrpD"/>
    <property type="match status" value="1"/>
</dbReference>
<feature type="domain" description="Glycosyl transferase family 3" evidence="12">
    <location>
        <begin position="278"/>
        <end position="530"/>
    </location>
</feature>
<feature type="domain" description="Glycosyl transferase family 3 N-terminal" evidence="13">
    <location>
        <begin position="209"/>
        <end position="269"/>
    </location>
</feature>
<comment type="function">
    <text evidence="10">Catalyzes the transfer of the phosphoribosyl group of 5-phosphorylribose-1-pyrophosphate (PRPP) to anthranilate to yield N-(5'-phosphoribosyl)-anthranilate (PRA).</text>
</comment>
<dbReference type="HOGENOM" id="CLU_014340_3_0_0"/>
<dbReference type="GO" id="GO:0000287">
    <property type="term" value="F:magnesium ion binding"/>
    <property type="evidence" value="ECO:0007669"/>
    <property type="project" value="UniProtKB-UniRule"/>
</dbReference>
<feature type="binding site" evidence="10">
    <location>
        <position position="429"/>
    </location>
    <ligand>
        <name>Mg(2+)</name>
        <dbReference type="ChEBI" id="CHEBI:18420"/>
        <label>2</label>
    </ligand>
</feature>
<dbReference type="STRING" id="390874.Tpet_0784"/>
<feature type="binding site" evidence="10">
    <location>
        <position position="325"/>
    </location>
    <ligand>
        <name>5-phospho-alpha-D-ribose 1-diphosphate</name>
        <dbReference type="ChEBI" id="CHEBI:58017"/>
    </ligand>
</feature>
<evidence type="ECO:0000259" key="12">
    <source>
        <dbReference type="Pfam" id="PF00591"/>
    </source>
</evidence>
<dbReference type="PANTHER" id="PTHR43285:SF2">
    <property type="entry name" value="ANTHRANILATE PHOSPHORIBOSYLTRANSFERASE"/>
    <property type="match status" value="1"/>
</dbReference>
<keyword evidence="7 10" id="KW-0057">Aromatic amino acid biosynthesis</keyword>
<dbReference type="FunFam" id="3.40.50.880:FF:000003">
    <property type="entry name" value="Anthranilate synthase component II"/>
    <property type="match status" value="1"/>
</dbReference>
<keyword evidence="14" id="KW-0456">Lyase</keyword>
<dbReference type="Proteomes" id="UP000006558">
    <property type="component" value="Chromosome"/>
</dbReference>
<dbReference type="SUPFAM" id="SSF52317">
    <property type="entry name" value="Class I glutamine amidotransferase-like"/>
    <property type="match status" value="1"/>
</dbReference>